<dbReference type="InterPro" id="IPR002797">
    <property type="entry name" value="Polysacc_synth"/>
</dbReference>
<dbReference type="PANTHER" id="PTHR30250:SF11">
    <property type="entry name" value="O-ANTIGEN TRANSPORTER-RELATED"/>
    <property type="match status" value="1"/>
</dbReference>
<dbReference type="AlphaFoldDB" id="A0A8J7IYY4"/>
<feature type="transmembrane region" description="Helical" evidence="6">
    <location>
        <begin position="151"/>
        <end position="176"/>
    </location>
</feature>
<feature type="transmembrane region" description="Helical" evidence="6">
    <location>
        <begin position="397"/>
        <end position="418"/>
    </location>
</feature>
<evidence type="ECO:0000313" key="7">
    <source>
        <dbReference type="EMBL" id="MBJ6723163.1"/>
    </source>
</evidence>
<feature type="transmembrane region" description="Helical" evidence="6">
    <location>
        <begin position="182"/>
        <end position="200"/>
    </location>
</feature>
<dbReference type="GO" id="GO:0005886">
    <property type="term" value="C:plasma membrane"/>
    <property type="evidence" value="ECO:0007669"/>
    <property type="project" value="UniProtKB-SubCell"/>
</dbReference>
<proteinExistence type="predicted"/>
<organism evidence="7 8">
    <name type="scientific">Geomesophilobacter sediminis</name>
    <dbReference type="NCBI Taxonomy" id="2798584"/>
    <lineage>
        <taxon>Bacteria</taxon>
        <taxon>Pseudomonadati</taxon>
        <taxon>Thermodesulfobacteriota</taxon>
        <taxon>Desulfuromonadia</taxon>
        <taxon>Geobacterales</taxon>
        <taxon>Geobacteraceae</taxon>
        <taxon>Geomesophilobacter</taxon>
    </lineage>
</organism>
<dbReference type="InterPro" id="IPR050833">
    <property type="entry name" value="Poly_Biosynth_Transport"/>
</dbReference>
<feature type="transmembrane region" description="Helical" evidence="6">
    <location>
        <begin position="344"/>
        <end position="364"/>
    </location>
</feature>
<keyword evidence="3 6" id="KW-0812">Transmembrane</keyword>
<accession>A0A8J7IYY4</accession>
<evidence type="ECO:0000256" key="3">
    <source>
        <dbReference type="ARBA" id="ARBA00022692"/>
    </source>
</evidence>
<evidence type="ECO:0000256" key="6">
    <source>
        <dbReference type="SAM" id="Phobius"/>
    </source>
</evidence>
<evidence type="ECO:0000256" key="5">
    <source>
        <dbReference type="ARBA" id="ARBA00023136"/>
    </source>
</evidence>
<sequence>MLSAKQLLKSPLLKSTMIYTMGDSIGKAIPFILLPIVAKYLSPADFGVFTNFGVAVQIFTAICALNTYSMLSVSYYSIDPGGLRDYLSNLIYLIVALGAFTCLMILLFDGFVERYLGISAMWQYLAVLSSVAASIFMLYTSLLRMQNRIYLFNAVQILQSLVTAVLAIAFVVVLRWSWQGRAISMVAAAVVSMMLSLWLMGRSRYLFGKVDAGEIKRAFHFGLPLLPHTLSFWFKSGMDKIIISNCVNIAANGVYSVAFNLGGIIGVFTGSFFNAYAPLMYKDLSLVDTLPEDEAMVIKKKLVKITYLFAALLLGMCVGSYFIMVFIIPLFFSGDYLGAIQYMPLLMTTLYFQGMYSMVSGYIFYRKKTKILGTITFLSSMLQICLTYLFVRSFGSLGAVYSSSLVSLITFLAVLFYADSLYRLPWNFRARSVVAIV</sequence>
<keyword evidence="4 6" id="KW-1133">Transmembrane helix</keyword>
<keyword evidence="5 6" id="KW-0472">Membrane</keyword>
<evidence type="ECO:0000256" key="4">
    <source>
        <dbReference type="ARBA" id="ARBA00022989"/>
    </source>
</evidence>
<feature type="transmembrane region" description="Helical" evidence="6">
    <location>
        <begin position="21"/>
        <end position="42"/>
    </location>
</feature>
<comment type="caution">
    <text evidence="7">The sequence shown here is derived from an EMBL/GenBank/DDBJ whole genome shotgun (WGS) entry which is preliminary data.</text>
</comment>
<evidence type="ECO:0000256" key="2">
    <source>
        <dbReference type="ARBA" id="ARBA00022475"/>
    </source>
</evidence>
<dbReference type="Pfam" id="PF01943">
    <property type="entry name" value="Polysacc_synt"/>
    <property type="match status" value="1"/>
</dbReference>
<comment type="subcellular location">
    <subcellularLocation>
        <location evidence="1">Cell membrane</location>
        <topology evidence="1">Multi-pass membrane protein</topology>
    </subcellularLocation>
</comment>
<feature type="transmembrane region" description="Helical" evidence="6">
    <location>
        <begin position="305"/>
        <end position="332"/>
    </location>
</feature>
<evidence type="ECO:0000256" key="1">
    <source>
        <dbReference type="ARBA" id="ARBA00004651"/>
    </source>
</evidence>
<feature type="transmembrane region" description="Helical" evidence="6">
    <location>
        <begin position="120"/>
        <end position="139"/>
    </location>
</feature>
<dbReference type="RefSeq" id="WP_199382010.1">
    <property type="nucleotide sequence ID" value="NZ_JAEMHM010000001.1"/>
</dbReference>
<gene>
    <name evidence="7" type="ORF">JFN93_00450</name>
</gene>
<dbReference type="EMBL" id="JAEMHM010000001">
    <property type="protein sequence ID" value="MBJ6723163.1"/>
    <property type="molecule type" value="Genomic_DNA"/>
</dbReference>
<keyword evidence="8" id="KW-1185">Reference proteome</keyword>
<name>A0A8J7IYY4_9BACT</name>
<feature type="transmembrane region" description="Helical" evidence="6">
    <location>
        <begin position="371"/>
        <end position="391"/>
    </location>
</feature>
<feature type="transmembrane region" description="Helical" evidence="6">
    <location>
        <begin position="90"/>
        <end position="108"/>
    </location>
</feature>
<reference evidence="7" key="1">
    <citation type="submission" date="2020-12" db="EMBL/GenBank/DDBJ databases">
        <title>Geomonas sp. Red875, isolated from river sediment.</title>
        <authorList>
            <person name="Xu Z."/>
            <person name="Zhang Z."/>
            <person name="Masuda Y."/>
            <person name="Itoh H."/>
            <person name="Senoo K."/>
        </authorList>
    </citation>
    <scope>NUCLEOTIDE SEQUENCE</scope>
    <source>
        <strain evidence="7">Red875</strain>
    </source>
</reference>
<feature type="transmembrane region" description="Helical" evidence="6">
    <location>
        <begin position="54"/>
        <end position="78"/>
    </location>
</feature>
<dbReference type="PANTHER" id="PTHR30250">
    <property type="entry name" value="PST FAMILY PREDICTED COLANIC ACID TRANSPORTER"/>
    <property type="match status" value="1"/>
</dbReference>
<dbReference type="Proteomes" id="UP000636888">
    <property type="component" value="Unassembled WGS sequence"/>
</dbReference>
<evidence type="ECO:0000313" key="8">
    <source>
        <dbReference type="Proteomes" id="UP000636888"/>
    </source>
</evidence>
<keyword evidence="2" id="KW-1003">Cell membrane</keyword>
<protein>
    <submittedName>
        <fullName evidence="7">Oligosaccharide flippase family protein</fullName>
    </submittedName>
</protein>